<evidence type="ECO:0000313" key="3">
    <source>
        <dbReference type="Proteomes" id="UP001304671"/>
    </source>
</evidence>
<dbReference type="EMBL" id="JAYFUL010000027">
    <property type="protein sequence ID" value="MEA5259216.1"/>
    <property type="molecule type" value="Genomic_DNA"/>
</dbReference>
<evidence type="ECO:0008006" key="4">
    <source>
        <dbReference type="Google" id="ProtNLM"/>
    </source>
</evidence>
<feature type="chain" id="PRO_5045254271" description="Tetratricopeptide repeat protein" evidence="1">
    <location>
        <begin position="20"/>
        <end position="420"/>
    </location>
</feature>
<feature type="signal peptide" evidence="1">
    <location>
        <begin position="1"/>
        <end position="19"/>
    </location>
</feature>
<protein>
    <recommendedName>
        <fullName evidence="4">Tetratricopeptide repeat protein</fullName>
    </recommendedName>
</protein>
<evidence type="ECO:0000313" key="2">
    <source>
        <dbReference type="EMBL" id="MEA5259216.1"/>
    </source>
</evidence>
<gene>
    <name evidence="2" type="ORF">VB264_15575</name>
</gene>
<dbReference type="RefSeq" id="WP_323250725.1">
    <property type="nucleotide sequence ID" value="NZ_JAYFUL010000027.1"/>
</dbReference>
<evidence type="ECO:0000256" key="1">
    <source>
        <dbReference type="SAM" id="SignalP"/>
    </source>
</evidence>
<dbReference type="SUPFAM" id="SSF48452">
    <property type="entry name" value="TPR-like"/>
    <property type="match status" value="1"/>
</dbReference>
<proteinExistence type="predicted"/>
<keyword evidence="3" id="KW-1185">Reference proteome</keyword>
<dbReference type="InterPro" id="IPR011990">
    <property type="entry name" value="TPR-like_helical_dom_sf"/>
</dbReference>
<keyword evidence="1" id="KW-0732">Signal</keyword>
<name>A0ABU5QQ68_9BACT</name>
<sequence length="420" mass="48301">MKKVFVLSLLVFFNFSSFANLEYIDLQKISNESKCINAFNSLKVGLPYYEQWSTEWKHDKPKKEVINTLQEHYKTFSAISTKNEDLYLLLGEIAHFLYNLEDSASHRLAVVNYNLAIEQHPKSFRGYWFLGYHFAQSANINLAIDNLLKAKELLPDEHQPVDFWEEFGVSMVFANMPSHAIFAMDRVKAIRGEIGYFETLLGESVRKKIIAMDNDKIYLNKEIWEASGDSVMSFTSRPMGVKILVDSKWGLTVTDYKNHGCAFIMSPPEILNKKGKKIGYSIAIIMKVVKENDKLEDFVKNMLGKDKQSKVSKISFSDKYDNLIAYEDQNPKVYKNLGGAHIYGIGIERNAPEYPGLLLERPSMIPNGKEGTITYYSSAKSKDRFKGKIFYFFMLDTCEDIHEESLAIFKNLFEKLTVIE</sequence>
<dbReference type="Proteomes" id="UP001304671">
    <property type="component" value="Unassembled WGS sequence"/>
</dbReference>
<comment type="caution">
    <text evidence="2">The sequence shown here is derived from an EMBL/GenBank/DDBJ whole genome shotgun (WGS) entry which is preliminary data.</text>
</comment>
<organism evidence="2 3">
    <name type="scientific">Arcicella aquatica</name>
    <dbReference type="NCBI Taxonomy" id="217141"/>
    <lineage>
        <taxon>Bacteria</taxon>
        <taxon>Pseudomonadati</taxon>
        <taxon>Bacteroidota</taxon>
        <taxon>Cytophagia</taxon>
        <taxon>Cytophagales</taxon>
        <taxon>Flectobacillaceae</taxon>
        <taxon>Arcicella</taxon>
    </lineage>
</organism>
<reference evidence="2 3" key="1">
    <citation type="submission" date="2023-12" db="EMBL/GenBank/DDBJ databases">
        <title>Novel species of the genus Arcicella isolated from rivers.</title>
        <authorList>
            <person name="Lu H."/>
        </authorList>
    </citation>
    <scope>NUCLEOTIDE SEQUENCE [LARGE SCALE GENOMIC DNA]</scope>
    <source>
        <strain evidence="2 3">LMG 21963</strain>
    </source>
</reference>
<accession>A0ABU5QQ68</accession>
<dbReference type="Gene3D" id="1.25.40.10">
    <property type="entry name" value="Tetratricopeptide repeat domain"/>
    <property type="match status" value="1"/>
</dbReference>